<dbReference type="AlphaFoldDB" id="A0A239ZM61"/>
<evidence type="ECO:0000313" key="3">
    <source>
        <dbReference type="Proteomes" id="UP000214973"/>
    </source>
</evidence>
<dbReference type="RefSeq" id="WP_095066355.1">
    <property type="nucleotide sequence ID" value="NZ_LT906470.1"/>
</dbReference>
<dbReference type="Pfam" id="PF13280">
    <property type="entry name" value="WYL"/>
    <property type="match status" value="1"/>
</dbReference>
<name>A0A239ZM61_9FIRM</name>
<organism evidence="2 3">
    <name type="scientific">Veillonella rodentium</name>
    <dbReference type="NCBI Taxonomy" id="248315"/>
    <lineage>
        <taxon>Bacteria</taxon>
        <taxon>Bacillati</taxon>
        <taxon>Bacillota</taxon>
        <taxon>Negativicutes</taxon>
        <taxon>Veillonellales</taxon>
        <taxon>Veillonellaceae</taxon>
        <taxon>Veillonella</taxon>
    </lineage>
</organism>
<evidence type="ECO:0000259" key="1">
    <source>
        <dbReference type="Pfam" id="PF13280"/>
    </source>
</evidence>
<dbReference type="PROSITE" id="PS52050">
    <property type="entry name" value="WYL"/>
    <property type="match status" value="1"/>
</dbReference>
<evidence type="ECO:0000313" key="2">
    <source>
        <dbReference type="EMBL" id="SNV71883.1"/>
    </source>
</evidence>
<reference evidence="2 3" key="1">
    <citation type="submission" date="2017-06" db="EMBL/GenBank/DDBJ databases">
        <authorList>
            <consortium name="Pathogen Informatics"/>
        </authorList>
    </citation>
    <scope>NUCLEOTIDE SEQUENCE [LARGE SCALE GENOMIC DNA]</scope>
    <source>
        <strain evidence="2 3">NCTC12018</strain>
    </source>
</reference>
<keyword evidence="3" id="KW-1185">Reference proteome</keyword>
<protein>
    <recommendedName>
        <fullName evidence="1">WYL domain-containing protein</fullName>
    </recommendedName>
</protein>
<dbReference type="Proteomes" id="UP000214973">
    <property type="component" value="Chromosome 1"/>
</dbReference>
<dbReference type="EMBL" id="LT906470">
    <property type="protein sequence ID" value="SNV71883.1"/>
    <property type="molecule type" value="Genomic_DNA"/>
</dbReference>
<dbReference type="PANTHER" id="PTHR34580:SF1">
    <property type="entry name" value="PROTEIN PAFC"/>
    <property type="match status" value="1"/>
</dbReference>
<accession>A0A239ZM61</accession>
<dbReference type="KEGG" id="vrm:44547418_01480"/>
<dbReference type="PANTHER" id="PTHR34580">
    <property type="match status" value="1"/>
</dbReference>
<dbReference type="InterPro" id="IPR051534">
    <property type="entry name" value="CBASS_pafABC_assoc_protein"/>
</dbReference>
<dbReference type="InterPro" id="IPR026881">
    <property type="entry name" value="WYL_dom"/>
</dbReference>
<proteinExistence type="predicted"/>
<feature type="domain" description="WYL" evidence="1">
    <location>
        <begin position="148"/>
        <end position="225"/>
    </location>
</feature>
<gene>
    <name evidence="2" type="ORF">SAMEA44547418_01480</name>
</gene>
<sequence length="342" mass="39457">MASKKAILVYILEILRSETDANHTLSQEEIRNKLIAKYEVSVDRKTLGRHLNDLYEAGDFGIECEESAMGTDGTVRRTDFYMIHPFEDSELRLLVDGLLASRHISAAQRKDLIERVLKLGSPHFISHGNNIESPTGYLPKRQELFLNIDLIETAIQTGRKISLSYCQPDVDKKLHVNLDSDGKPKKYVFNPFQLVMNRGQYYLVGNHDNHDDMATLRMDRICQVKILPMNRKLLRQIKGFEHLRVFNVSQYMKEHIYMFGGASISVSFQAKRDIVNQILDWFDGNVNFTKVTKSKVVCHVQVNREAFKYWALQYMQSVKVLTPKSLVIEIKQAIQEGLNQYS</sequence>